<dbReference type="SUPFAM" id="SSF53474">
    <property type="entry name" value="alpha/beta-Hydrolases"/>
    <property type="match status" value="1"/>
</dbReference>
<dbReference type="PANTHER" id="PTHR22946:SF9">
    <property type="entry name" value="POLYKETIDE TRANSFERASE AF380"/>
    <property type="match status" value="1"/>
</dbReference>
<gene>
    <name evidence="3" type="ORF">BD36_02555</name>
</gene>
<dbReference type="PATRIC" id="fig|83560.10.peg.489"/>
<protein>
    <submittedName>
        <fullName evidence="3">Acyltransferase</fullName>
    </submittedName>
</protein>
<organism evidence="3 4">
    <name type="scientific">Chlamydia muridarum</name>
    <dbReference type="NCBI Taxonomy" id="83560"/>
    <lineage>
        <taxon>Bacteria</taxon>
        <taxon>Pseudomonadati</taxon>
        <taxon>Chlamydiota</taxon>
        <taxon>Chlamydiia</taxon>
        <taxon>Chlamydiales</taxon>
        <taxon>Chlamydiaceae</taxon>
        <taxon>Chlamydia/Chlamydophila group</taxon>
        <taxon>Chlamydia</taxon>
    </lineage>
</organism>
<dbReference type="InterPro" id="IPR029058">
    <property type="entry name" value="AB_hydrolase_fold"/>
</dbReference>
<dbReference type="Pfam" id="PF12146">
    <property type="entry name" value="Hydrolase_4"/>
    <property type="match status" value="1"/>
</dbReference>
<evidence type="ECO:0000313" key="3">
    <source>
        <dbReference type="EMBL" id="AJR10552.1"/>
    </source>
</evidence>
<dbReference type="InterPro" id="IPR022742">
    <property type="entry name" value="Hydrolase_4"/>
</dbReference>
<dbReference type="AlphaFoldDB" id="A0A069ZXB5"/>
<dbReference type="RefSeq" id="WP_010230549.1">
    <property type="nucleotide sequence ID" value="NZ_CP007217.1"/>
</dbReference>
<dbReference type="KEGG" id="cmx:DNC_02395"/>
<dbReference type="EMBL" id="CP007217">
    <property type="protein sequence ID" value="AJR10552.1"/>
    <property type="molecule type" value="Genomic_DNA"/>
</dbReference>
<feature type="domain" description="Serine aminopeptidase S33" evidence="2">
    <location>
        <begin position="40"/>
        <end position="150"/>
    </location>
</feature>
<dbReference type="GeneID" id="1245834"/>
<keyword evidence="1" id="KW-0378">Hydrolase</keyword>
<dbReference type="PANTHER" id="PTHR22946">
    <property type="entry name" value="DIENELACTONE HYDROLASE DOMAIN-CONTAINING PROTEIN-RELATED"/>
    <property type="match status" value="1"/>
</dbReference>
<dbReference type="STRING" id="83560.NC80_02375"/>
<evidence type="ECO:0000256" key="1">
    <source>
        <dbReference type="ARBA" id="ARBA00022801"/>
    </source>
</evidence>
<proteinExistence type="predicted"/>
<sequence>MKQPSYFPHSKKNFDIPLLDNVSSPGILHIPSSQEKEFPLVIVLHGLASSKIGTKRSYLHLANQLVQAGIAVLRVDLPGHGDAEGFIHEFSLTDYIQASQQIIEFGLSLPQIHSVALFGSSLGGSLSLLHLPSFPAIQHVAVWAPTIQGSLWLEDTLHSSSLSSKPSPEIFSYQGVPLGKNFCSQFVNLDVLKTFSTATISEHTSILYLQGEEDPIISLRHQALFAKNFVGKASYRIYPKMNHHLCVYSEAFQDLINWLKHQLLGTPWSYSL</sequence>
<keyword evidence="3" id="KW-0808">Transferase</keyword>
<reference evidence="3 4" key="1">
    <citation type="submission" date="2014-02" db="EMBL/GenBank/DDBJ databases">
        <authorList>
            <person name="Chen C."/>
            <person name="Conrad T.A."/>
            <person name="Zhou Z."/>
            <person name="Lai Z."/>
            <person name="Zhong G."/>
        </authorList>
    </citation>
    <scope>NUCLEOTIDE SEQUENCE [LARGE SCALE GENOMIC DNA]</scope>
    <source>
        <strain evidence="3 4">Nigg3-28</strain>
    </source>
</reference>
<evidence type="ECO:0000259" key="2">
    <source>
        <dbReference type="Pfam" id="PF12146"/>
    </source>
</evidence>
<accession>A0A069ZXB5</accession>
<name>A0A069ZXB5_CHLMR</name>
<dbReference type="GO" id="GO:0052689">
    <property type="term" value="F:carboxylic ester hydrolase activity"/>
    <property type="evidence" value="ECO:0007669"/>
    <property type="project" value="UniProtKB-ARBA"/>
</dbReference>
<keyword evidence="3" id="KW-0012">Acyltransferase</keyword>
<dbReference type="Gene3D" id="3.40.50.1820">
    <property type="entry name" value="alpha/beta hydrolase"/>
    <property type="match status" value="1"/>
</dbReference>
<dbReference type="InterPro" id="IPR050261">
    <property type="entry name" value="FrsA_esterase"/>
</dbReference>
<dbReference type="Proteomes" id="UP000260363">
    <property type="component" value="Chromosome"/>
</dbReference>
<dbReference type="KEGG" id="cmg:NC81_02390"/>
<dbReference type="GO" id="GO:0016746">
    <property type="term" value="F:acyltransferase activity"/>
    <property type="evidence" value="ECO:0007669"/>
    <property type="project" value="UniProtKB-KW"/>
</dbReference>
<dbReference type="OMA" id="WSAVGYP"/>
<evidence type="ECO:0000313" key="4">
    <source>
        <dbReference type="Proteomes" id="UP000260363"/>
    </source>
</evidence>
<dbReference type="KEGG" id="cmm:NC80_02375"/>